<protein>
    <recommendedName>
        <fullName evidence="3">Acetoacetyl-CoA synthetase</fullName>
        <ecNumber evidence="2">6.2.1.16</ecNumber>
    </recommendedName>
</protein>
<evidence type="ECO:0000256" key="2">
    <source>
        <dbReference type="ARBA" id="ARBA00012988"/>
    </source>
</evidence>
<evidence type="ECO:0000256" key="1">
    <source>
        <dbReference type="ARBA" id="ARBA00006432"/>
    </source>
</evidence>
<dbReference type="PANTHER" id="PTHR42921">
    <property type="entry name" value="ACETOACETYL-COA SYNTHETASE"/>
    <property type="match status" value="1"/>
</dbReference>
<feature type="domain" description="AMP-dependent synthetase/ligase" evidence="7">
    <location>
        <begin position="1518"/>
        <end position="1896"/>
    </location>
</feature>
<dbReference type="InterPro" id="IPR045851">
    <property type="entry name" value="AMP-bd_C_sf"/>
</dbReference>
<dbReference type="NCBIfam" id="TIGR01217">
    <property type="entry name" value="ac_ac_CoA_syn"/>
    <property type="match status" value="1"/>
</dbReference>
<evidence type="ECO:0000256" key="6">
    <source>
        <dbReference type="ARBA" id="ARBA00022840"/>
    </source>
</evidence>
<feature type="domain" description="AMP-dependent synthetase/ligase" evidence="7">
    <location>
        <begin position="2187"/>
        <end position="2504"/>
    </location>
</feature>
<dbReference type="InterPro" id="IPR000873">
    <property type="entry name" value="AMP-dep_synth/lig_dom"/>
</dbReference>
<reference evidence="9" key="2">
    <citation type="submission" date="2020-06" db="EMBL/GenBank/DDBJ databases">
        <authorList>
            <person name="Sheffer M."/>
        </authorList>
    </citation>
    <scope>NUCLEOTIDE SEQUENCE</scope>
</reference>
<reference evidence="9" key="1">
    <citation type="journal article" date="2020" name="bioRxiv">
        <title>Chromosome-level reference genome of the European wasp spider Argiope bruennichi: a resource for studies on range expansion and evolutionary adaptation.</title>
        <authorList>
            <person name="Sheffer M.M."/>
            <person name="Hoppe A."/>
            <person name="Krehenwinkel H."/>
            <person name="Uhl G."/>
            <person name="Kuss A.W."/>
            <person name="Jensen L."/>
            <person name="Jensen C."/>
            <person name="Gillespie R.G."/>
            <person name="Hoff K.J."/>
            <person name="Prost S."/>
        </authorList>
    </citation>
    <scope>NUCLEOTIDE SEQUENCE</scope>
</reference>
<evidence type="ECO:0000256" key="5">
    <source>
        <dbReference type="ARBA" id="ARBA00022741"/>
    </source>
</evidence>
<gene>
    <name evidence="9" type="ORF">HNY73_012093</name>
</gene>
<organism evidence="9 10">
    <name type="scientific">Argiope bruennichi</name>
    <name type="common">Wasp spider</name>
    <name type="synonym">Aranea bruennichi</name>
    <dbReference type="NCBI Taxonomy" id="94029"/>
    <lineage>
        <taxon>Eukaryota</taxon>
        <taxon>Metazoa</taxon>
        <taxon>Ecdysozoa</taxon>
        <taxon>Arthropoda</taxon>
        <taxon>Chelicerata</taxon>
        <taxon>Arachnida</taxon>
        <taxon>Araneae</taxon>
        <taxon>Araneomorphae</taxon>
        <taxon>Entelegynae</taxon>
        <taxon>Araneoidea</taxon>
        <taxon>Araneidae</taxon>
        <taxon>Argiope</taxon>
    </lineage>
</organism>
<keyword evidence="6" id="KW-0067">ATP-binding</keyword>
<dbReference type="InterPro" id="IPR032387">
    <property type="entry name" value="ACAS_N"/>
</dbReference>
<evidence type="ECO:0000259" key="8">
    <source>
        <dbReference type="Pfam" id="PF16177"/>
    </source>
</evidence>
<dbReference type="PROSITE" id="PS00455">
    <property type="entry name" value="AMP_BINDING"/>
    <property type="match status" value="4"/>
</dbReference>
<dbReference type="Pfam" id="PF16177">
    <property type="entry name" value="ACAS_N"/>
    <property type="match status" value="4"/>
</dbReference>
<accession>A0A8T0EVF2</accession>
<evidence type="ECO:0000259" key="7">
    <source>
        <dbReference type="Pfam" id="PF00501"/>
    </source>
</evidence>
<feature type="domain" description="Acetyl-coenzyme A synthetase N-terminal" evidence="8">
    <location>
        <begin position="798"/>
        <end position="855"/>
    </location>
</feature>
<name>A0A8T0EVF2_ARGBR</name>
<comment type="caution">
    <text evidence="9">The sequence shown here is derived from an EMBL/GenBank/DDBJ whole genome shotgun (WGS) entry which is preliminary data.</text>
</comment>
<keyword evidence="10" id="KW-1185">Reference proteome</keyword>
<sequence>MFRFSNGAVSLSKNGFVDILESNPIVVWNKKVPDTELEKFKKIIEKKYGQHFNSYWDFHKWSVDNYTDFWKEIWHFFDVIASKPYDEVLVKTGTGFLDNEWFSGARLNFAENLMRIRDDRLALVCADEKGNEDTVTFAEMFEEVRKYAAAFRKHGLTIGDRVACIMTNRKEAIFAMFATTSIGAIWSGPPFFQAIKAISNLVKFVDPKMIIALDHFQDEGEEYDQFDKIVAAAQSAPNATKVIVLATKPQTVSRLSEIPKSLLLEDFLQSGRLPDGRLPELVFEQLPFDHPIAINFTSGTTGLPKGVLHSAGTFIAILRDFGLHLNLRNGDTVYTYCPVGWSVWDNPIPSLALGVKLFLFDGSAEYKKKGLTLWDCMSKYKVTYACLTPACLDNLENAGIEPEHGMNFDSLKIIALGASPSKIRNFDFLYKKVNKNLFVSSIYGATEVFGAFSGFDLNIPGYSSECQVPALGVDLHVFDEQGRSVVGKRGEMVVKTPTLSFPVYLWKDENNEKLKETYFSKYPGVWSQNDEGWINPKTKGIVVIGRSDDTLKQGGERFCAGDVYFGIDRMEELQDFICVGQDKWNGETRAVLFVKLKKGYKFTPALRAKIAETIKREVSDDYIPKLILEIPDIPYNLNHKRMESTVKKILATNTIPEVSNIKNRESLQYYLNIPEVLSYNENSFGFDGKPFVNIIANKGRICCGEAVVDALASEVSQCASSSRRFNYWQVSRVKFHSYVSCLNPQKMSCISNNAVINGFVNALETNPKVTWDRKVPGTQLDKFKKVIEHKYGHQFDSYWDFHKWSVENYTIFWEEIWHYFGVIASKPYEKILAKTGSGFLDNDWFPGARFNFAENILRIRDNRVALLCADELGNEDSVTYAEMFEEVKLYAAAFRKHGLKKGDRVAALMTNRKEAIFAMLATTSIGAIWTGPLPDLGAKAISIMVKYVDPAMIIALDYFQDEGRQYDQFHKLVVASESAVKVKKVIVLASKPETIKRLSEIRNSILLEDFLMSGRTAEGKVPDLVFEQLPFNHPISINFTSGTSGHPKGIVHSAGTFICLFRDYALHLNLKEGDTVYTYCAVGWAVWDNPIPSLALGVTLFLFNGSPIFNEKGLTVWDFLSKHKIKCACLAPSYMDSLENSNIIPDSGMNLDNLEIVTLGGSPPKNRNYEFLSKIKENLFVCSYYGASEMFGAFSGFDLNMPSYSCECQVPSLGVDLHVFDYEGNSVVGKKGEIVVKTPSPSFPLYLWNDKNNEKLKETYLSKYPGVYTQNDEGWINPKTKGIVIIGRSDNTLKAEGERFCSEDVYFAIDQMDELEDFICVGQNKWNGDSRAVLFVKVKKGHIFNDALKAKINEAITREMCIDFIPELILEIPDIPYNLNHKRMEIIIKNILATNTIPEVQNIKNPEFLSNSLKTEELLEKCCMPLPTKKLTNTELYKFQKLIEKKYGLHFDSYCDFHKWSVENIPAFWKELWHHFDIISSRPYDEVFKKTGNGFMDNEWFIGSKFNVAENIMRIRDEKIALICCDELGNRETVTFAEIYEQVQLYTAAFRKHGLKCGDRVAYYISNRKEALFAMLASLSVGAIWGGPLPYHGPRMASLIMQKVNPKFIISVDHFQADGKQYYPIDNLPFVAKNLPNLEKVIIVPTKEETLYRDMSDIPKSILLEDFLQSGMTPDGTGPELEFKQLPFNHPTIINFTSGTTGDPKGVVHSAGVILCQLRDFSLHLNLQSGDIVYTNSAVGWAVWDYVVPNLALGVTLLLYDGIPIYKKNFNFWNMISENKVNFVFISQSYIDDFEQENILPGPETNLDCLKVIALGGSPVKPQDYQFLINHIKKDLYIVSHYGASETFGAFSGCDLSSTLYTCECQVPALGVDLQVFDEKGDSVVGKRGEIVITKPYPGLPIYLWDDEKNQKMNETYLSKYQGVWCQNDEGWINPVTKGFQIVGRSDETLKQYGERLSPGDIYFAISEMKELEDYICVGQDRWDGESRAVLFVKLKQGYSFTPELKEKISKNIRKELPDVPEEILEIPDVPYNHNGKKMESLVKKIVKTNTEIWIYLLYREMYHPLDEKAVACILNKCEKSVQKPCNLLTTKPVTDNQLEIFKNFIGTKYNQQFDSYWDLHRWSVKNFPEFWKELWHYFSIIASNPYDVVFRKTGDGFLDNEWFKGATFNLAENIMRIKDDRIGIICSDELGNRETITYVEIYKQVKLYAAAFRKHGLSSGDRVAYYISNIKEALFAMLATVSIGAIWGGPLPFYGSRMASSIMKVLDPKLIISVDHFQAYGEIYNPIDSLPFIVKELSNIEKVIIVPTRKETLQRDLSNIPNSIFLDDFLKSGMATCGEVPDLKFEQLPFNYPTIINFTSGTTGDPKGVVHSAGAILAQLRDFALHLNLKEGDVVFTHSPVGWAVWDYMIPNLALGVTLFLFNGSPEYIGNFNIWDTFKENRVTFALMAPTYIDAFASKSIIPRAILDSLKIIGLTGSAIRPQDYKFLLNNVKKDLIIASIYGNSVIGKRGEVVITTPNPALPVYLWNDEKNLKMNKEYFSKHPGVWCQNDEVIYLSVSEVEELEDYICVGQERPDGTSRAVLFVKLKEGYSFTPQLKEKVKENTWKELDIAPEVILEIPDIPYNLNRKRMESLVKKIITTNKIPEVKNVKNPECLKYYCDIPQLVKFNKMDS</sequence>
<dbReference type="Gene3D" id="3.30.300.30">
    <property type="match status" value="2"/>
</dbReference>
<dbReference type="GO" id="GO:0030729">
    <property type="term" value="F:acetoacetate-CoA ligase activity"/>
    <property type="evidence" value="ECO:0007669"/>
    <property type="project" value="UniProtKB-EC"/>
</dbReference>
<feature type="domain" description="Acetyl-coenzyme A synthetase N-terminal" evidence="8">
    <location>
        <begin position="55"/>
        <end position="112"/>
    </location>
</feature>
<feature type="domain" description="AMP-dependent synthetase/ligase" evidence="7">
    <location>
        <begin position="118"/>
        <end position="499"/>
    </location>
</feature>
<dbReference type="Pfam" id="PF00501">
    <property type="entry name" value="AMP-binding"/>
    <property type="match status" value="4"/>
</dbReference>
<keyword evidence="4" id="KW-0436">Ligase</keyword>
<evidence type="ECO:0000313" key="9">
    <source>
        <dbReference type="EMBL" id="KAF8781724.1"/>
    </source>
</evidence>
<feature type="domain" description="AMP-dependent synthetase/ligase" evidence="7">
    <location>
        <begin position="862"/>
        <end position="1240"/>
    </location>
</feature>
<dbReference type="GO" id="GO:0005524">
    <property type="term" value="F:ATP binding"/>
    <property type="evidence" value="ECO:0007669"/>
    <property type="project" value="UniProtKB-KW"/>
</dbReference>
<dbReference type="EMBL" id="JABXBU010001863">
    <property type="protein sequence ID" value="KAF8781724.1"/>
    <property type="molecule type" value="Genomic_DNA"/>
</dbReference>
<dbReference type="SUPFAM" id="SSF56801">
    <property type="entry name" value="Acetyl-CoA synthetase-like"/>
    <property type="match status" value="4"/>
</dbReference>
<dbReference type="InterPro" id="IPR020845">
    <property type="entry name" value="AMP-binding_CS"/>
</dbReference>
<evidence type="ECO:0000256" key="4">
    <source>
        <dbReference type="ARBA" id="ARBA00022598"/>
    </source>
</evidence>
<evidence type="ECO:0000256" key="3">
    <source>
        <dbReference type="ARBA" id="ARBA00015326"/>
    </source>
</evidence>
<dbReference type="InterPro" id="IPR042099">
    <property type="entry name" value="ANL_N_sf"/>
</dbReference>
<dbReference type="InterPro" id="IPR005914">
    <property type="entry name" value="Acac_CoA_synth"/>
</dbReference>
<feature type="domain" description="Acetyl-coenzyme A synthetase N-terminal" evidence="8">
    <location>
        <begin position="1454"/>
        <end position="1511"/>
    </location>
</feature>
<evidence type="ECO:0000313" key="10">
    <source>
        <dbReference type="Proteomes" id="UP000807504"/>
    </source>
</evidence>
<feature type="domain" description="Acetyl-coenzyme A synthetase N-terminal" evidence="8">
    <location>
        <begin position="2117"/>
        <end position="2174"/>
    </location>
</feature>
<dbReference type="PANTHER" id="PTHR42921:SF1">
    <property type="entry name" value="ACETOACETYL-COA SYNTHETASE"/>
    <property type="match status" value="1"/>
</dbReference>
<keyword evidence="5" id="KW-0547">Nucleotide-binding</keyword>
<proteinExistence type="inferred from homology"/>
<dbReference type="Gene3D" id="3.40.50.12780">
    <property type="entry name" value="N-terminal domain of ligase-like"/>
    <property type="match status" value="4"/>
</dbReference>
<comment type="similarity">
    <text evidence="1">Belongs to the ATP-dependent AMP-binding enzyme family.</text>
</comment>
<dbReference type="Proteomes" id="UP000807504">
    <property type="component" value="Unassembled WGS sequence"/>
</dbReference>
<dbReference type="GO" id="GO:0006629">
    <property type="term" value="P:lipid metabolic process"/>
    <property type="evidence" value="ECO:0007669"/>
    <property type="project" value="InterPro"/>
</dbReference>
<dbReference type="EC" id="6.2.1.16" evidence="2"/>